<evidence type="ECO:0000313" key="3">
    <source>
        <dbReference type="Proteomes" id="UP000294321"/>
    </source>
</evidence>
<keyword evidence="1" id="KW-0472">Membrane</keyword>
<dbReference type="EMBL" id="CP034726">
    <property type="protein sequence ID" value="QBP18417.1"/>
    <property type="molecule type" value="Genomic_DNA"/>
</dbReference>
<dbReference type="KEGG" id="lji:ELX58_04550"/>
<gene>
    <name evidence="2" type="ORF">ELX58_04550</name>
</gene>
<feature type="transmembrane region" description="Helical" evidence="1">
    <location>
        <begin position="16"/>
        <end position="40"/>
    </location>
</feature>
<feature type="transmembrane region" description="Helical" evidence="1">
    <location>
        <begin position="47"/>
        <end position="68"/>
    </location>
</feature>
<dbReference type="Proteomes" id="UP000294321">
    <property type="component" value="Chromosome"/>
</dbReference>
<keyword evidence="1" id="KW-0812">Transmembrane</keyword>
<dbReference type="AlphaFoldDB" id="A0A4P6ZLJ2"/>
<evidence type="ECO:0000256" key="1">
    <source>
        <dbReference type="SAM" id="Phobius"/>
    </source>
</evidence>
<name>A0A4P6ZLJ2_9LACO</name>
<keyword evidence="1" id="KW-1133">Transmembrane helix</keyword>
<sequence length="124" mass="14279">MTFGQKLAEVNSTISLWNWITIAIAVLFVVALVTAIVLTVKNKPKGFFVWSTFALILILAISCGINFGERNRYKNYENQANYFYLKTQITPHAVQKVKFNTFEKAVHNLHKRDQIIDKKMQGQQ</sequence>
<organism evidence="2 3">
    <name type="scientific">Acetilactobacillus jinshanensis</name>
    <dbReference type="NCBI Taxonomy" id="1720083"/>
    <lineage>
        <taxon>Bacteria</taxon>
        <taxon>Bacillati</taxon>
        <taxon>Bacillota</taxon>
        <taxon>Bacilli</taxon>
        <taxon>Lactobacillales</taxon>
        <taxon>Lactobacillaceae</taxon>
        <taxon>Acetilactobacillus</taxon>
    </lineage>
</organism>
<protein>
    <submittedName>
        <fullName evidence="2">Uncharacterized protein</fullName>
    </submittedName>
</protein>
<keyword evidence="3" id="KW-1185">Reference proteome</keyword>
<proteinExistence type="predicted"/>
<reference evidence="3" key="1">
    <citation type="submission" date="2018-12" db="EMBL/GenBank/DDBJ databases">
        <title>A new species of lactobacillus.</title>
        <authorList>
            <person name="Jian Y."/>
            <person name="Xin L."/>
            <person name="Hong Z.J."/>
            <person name="Ming L.Z."/>
            <person name="Hong X.Z."/>
        </authorList>
    </citation>
    <scope>NUCLEOTIDE SEQUENCE [LARGE SCALE GENOMIC DNA]</scope>
    <source>
        <strain evidence="3">HSLZ-75</strain>
    </source>
</reference>
<accession>A0A4P6ZLJ2</accession>
<evidence type="ECO:0000313" key="2">
    <source>
        <dbReference type="EMBL" id="QBP18417.1"/>
    </source>
</evidence>
<dbReference type="RefSeq" id="WP_133441976.1">
    <property type="nucleotide sequence ID" value="NZ_CP034726.1"/>
</dbReference>